<proteinExistence type="predicted"/>
<dbReference type="STRING" id="1236976.JCM16418_4749"/>
<keyword evidence="1" id="KW-0472">Membrane</keyword>
<dbReference type="eggNOG" id="ENOG502ZIPS">
    <property type="taxonomic scope" value="Bacteria"/>
</dbReference>
<accession>W7Z7Z7</accession>
<dbReference type="AlphaFoldDB" id="W7Z7Z7"/>
<feature type="transmembrane region" description="Helical" evidence="1">
    <location>
        <begin position="6"/>
        <end position="25"/>
    </location>
</feature>
<protein>
    <submittedName>
        <fullName evidence="2">Uncharacterized protein</fullName>
    </submittedName>
</protein>
<evidence type="ECO:0000313" key="3">
    <source>
        <dbReference type="Proteomes" id="UP000019364"/>
    </source>
</evidence>
<keyword evidence="3" id="KW-1185">Reference proteome</keyword>
<keyword evidence="1" id="KW-0812">Transmembrane</keyword>
<gene>
    <name evidence="2" type="ORF">JCM16418_4749</name>
</gene>
<keyword evidence="1" id="KW-1133">Transmembrane helix</keyword>
<organism evidence="2 3">
    <name type="scientific">Paenibacillus pini JCM 16418</name>
    <dbReference type="NCBI Taxonomy" id="1236976"/>
    <lineage>
        <taxon>Bacteria</taxon>
        <taxon>Bacillati</taxon>
        <taxon>Bacillota</taxon>
        <taxon>Bacilli</taxon>
        <taxon>Bacillales</taxon>
        <taxon>Paenibacillaceae</taxon>
        <taxon>Paenibacillus</taxon>
    </lineage>
</organism>
<dbReference type="Proteomes" id="UP000019364">
    <property type="component" value="Unassembled WGS sequence"/>
</dbReference>
<comment type="caution">
    <text evidence="2">The sequence shown here is derived from an EMBL/GenBank/DDBJ whole genome shotgun (WGS) entry which is preliminary data.</text>
</comment>
<reference evidence="2 3" key="1">
    <citation type="journal article" date="2014" name="Genome Announc.">
        <title>Draft Genome Sequence of Paenibacillus pini JCM 16418T, Isolated from the Rhizosphere of Pine Tree.</title>
        <authorList>
            <person name="Yuki M."/>
            <person name="Oshima K."/>
            <person name="Suda W."/>
            <person name="Oshida Y."/>
            <person name="Kitamura K."/>
            <person name="Iida Y."/>
            <person name="Hattori M."/>
            <person name="Ohkuma M."/>
        </authorList>
    </citation>
    <scope>NUCLEOTIDE SEQUENCE [LARGE SCALE GENOMIC DNA]</scope>
    <source>
        <strain evidence="2 3">JCM 16418</strain>
    </source>
</reference>
<dbReference type="EMBL" id="BAVZ01000026">
    <property type="protein sequence ID" value="GAF10539.1"/>
    <property type="molecule type" value="Genomic_DNA"/>
</dbReference>
<sequence length="136" mass="16001">MVTTLLWITAIYMLAALLVHVFYRWHKRREERSKPDLDYVLVTSNHERQIEWYLRAFDIFALLSGKRLRITVFDDQSVDQTLDIVERMDHSASMELSVYTQPMTRGTEDATTLLYSHMGTVIDLRIPHEAGRIPYV</sequence>
<evidence type="ECO:0000256" key="1">
    <source>
        <dbReference type="SAM" id="Phobius"/>
    </source>
</evidence>
<name>W7Z7Z7_9BACL</name>
<dbReference type="OrthoDB" id="2990399at2"/>
<evidence type="ECO:0000313" key="2">
    <source>
        <dbReference type="EMBL" id="GAF10539.1"/>
    </source>
</evidence>